<dbReference type="SUPFAM" id="SSF54862">
    <property type="entry name" value="4Fe-4S ferredoxins"/>
    <property type="match status" value="1"/>
</dbReference>
<dbReference type="OrthoDB" id="9808559at2"/>
<dbReference type="Proteomes" id="UP000254835">
    <property type="component" value="Unassembled WGS sequence"/>
</dbReference>
<evidence type="ECO:0000256" key="3">
    <source>
        <dbReference type="ARBA" id="ARBA00023014"/>
    </source>
</evidence>
<dbReference type="EMBL" id="UHJA01000001">
    <property type="protein sequence ID" value="SUP76449.1"/>
    <property type="molecule type" value="Genomic_DNA"/>
</dbReference>
<dbReference type="AlphaFoldDB" id="A0A380PT48"/>
<dbReference type="PROSITE" id="PS51379">
    <property type="entry name" value="4FE4S_FER_2"/>
    <property type="match status" value="1"/>
</dbReference>
<evidence type="ECO:0000313" key="6">
    <source>
        <dbReference type="Proteomes" id="UP000254835"/>
    </source>
</evidence>
<dbReference type="GeneID" id="57906710"/>
<protein>
    <submittedName>
        <fullName evidence="5">Putative iron-sulfur protein</fullName>
    </submittedName>
</protein>
<organism evidence="5 6">
    <name type="scientific">Yersinia frederiksenii</name>
    <dbReference type="NCBI Taxonomy" id="29484"/>
    <lineage>
        <taxon>Bacteria</taxon>
        <taxon>Pseudomonadati</taxon>
        <taxon>Pseudomonadota</taxon>
        <taxon>Gammaproteobacteria</taxon>
        <taxon>Enterobacterales</taxon>
        <taxon>Yersiniaceae</taxon>
        <taxon>Yersinia</taxon>
    </lineage>
</organism>
<dbReference type="GO" id="GO:0046872">
    <property type="term" value="F:metal ion binding"/>
    <property type="evidence" value="ECO:0007669"/>
    <property type="project" value="UniProtKB-KW"/>
</dbReference>
<name>A0A380PT48_YERFR</name>
<feature type="domain" description="4Fe-4S ferredoxin-type" evidence="4">
    <location>
        <begin position="76"/>
        <end position="105"/>
    </location>
</feature>
<dbReference type="Pfam" id="PF12838">
    <property type="entry name" value="Fer4_7"/>
    <property type="match status" value="1"/>
</dbReference>
<proteinExistence type="predicted"/>
<gene>
    <name evidence="5" type="ORF">NCTC11470_01480</name>
</gene>
<reference evidence="5 6" key="1">
    <citation type="submission" date="2018-06" db="EMBL/GenBank/DDBJ databases">
        <authorList>
            <consortium name="Pathogen Informatics"/>
            <person name="Doyle S."/>
        </authorList>
    </citation>
    <scope>NUCLEOTIDE SEQUENCE [LARGE SCALE GENOMIC DNA]</scope>
    <source>
        <strain evidence="5 6">NCTC11470</strain>
    </source>
</reference>
<keyword evidence="3" id="KW-0411">Iron-sulfur</keyword>
<evidence type="ECO:0000259" key="4">
    <source>
        <dbReference type="PROSITE" id="PS51379"/>
    </source>
</evidence>
<evidence type="ECO:0000256" key="1">
    <source>
        <dbReference type="ARBA" id="ARBA00022723"/>
    </source>
</evidence>
<dbReference type="PROSITE" id="PS00198">
    <property type="entry name" value="4FE4S_FER_1"/>
    <property type="match status" value="1"/>
</dbReference>
<evidence type="ECO:0000256" key="2">
    <source>
        <dbReference type="ARBA" id="ARBA00023004"/>
    </source>
</evidence>
<keyword evidence="2" id="KW-0408">Iron</keyword>
<dbReference type="InterPro" id="IPR017900">
    <property type="entry name" value="4Fe4S_Fe_S_CS"/>
</dbReference>
<dbReference type="RefSeq" id="WP_032911645.1">
    <property type="nucleotide sequence ID" value="NZ_CP023964.1"/>
</dbReference>
<dbReference type="Gene3D" id="3.30.70.20">
    <property type="match status" value="1"/>
</dbReference>
<dbReference type="InterPro" id="IPR017896">
    <property type="entry name" value="4Fe4S_Fe-S-bd"/>
</dbReference>
<keyword evidence="1" id="KW-0479">Metal-binding</keyword>
<accession>A0A380PT48</accession>
<sequence>MNRDERYYKAYMESRVISRRGLFRGLLKGAAGDSPPTPRSTVSHPMLKNPCQNTYIYCNSCADFCEKQALFWQPQQPPTLIDEQCDGCGECVSRCPAMALEMQVTL</sequence>
<dbReference type="GO" id="GO:0051536">
    <property type="term" value="F:iron-sulfur cluster binding"/>
    <property type="evidence" value="ECO:0007669"/>
    <property type="project" value="UniProtKB-KW"/>
</dbReference>
<evidence type="ECO:0000313" key="5">
    <source>
        <dbReference type="EMBL" id="SUP76449.1"/>
    </source>
</evidence>